<evidence type="ECO:0000256" key="9">
    <source>
        <dbReference type="ARBA" id="ARBA00023310"/>
    </source>
</evidence>
<evidence type="ECO:0000256" key="7">
    <source>
        <dbReference type="ARBA" id="ARBA00023136"/>
    </source>
</evidence>
<comment type="caution">
    <text evidence="13">The sequence shown here is derived from an EMBL/GenBank/DDBJ whole genome shotgun (WGS) entry which is preliminary data.</text>
</comment>
<gene>
    <name evidence="10" type="primary">atpC</name>
    <name evidence="13" type="ORF">GCM10023261_08870</name>
</gene>
<evidence type="ECO:0000256" key="1">
    <source>
        <dbReference type="ARBA" id="ARBA00003543"/>
    </source>
</evidence>
<sequence>MLVVERQAVLGGRFVEVTLENNRVKHFLFELVSPEKLVFSEQVVSVVLPSASGALTVMANHAPVLASIVLGSVRVLTSSEEKLFAVCGGVADITSSGCSLLAERVVAVENLSFDDLEQKILQVRATLEEDANGGISHKVEDFFHQLTAAGSVLTEA</sequence>
<keyword evidence="14" id="KW-1185">Reference proteome</keyword>
<evidence type="ECO:0000256" key="10">
    <source>
        <dbReference type="HAMAP-Rule" id="MF_00530"/>
    </source>
</evidence>
<dbReference type="EMBL" id="BAABIZ010000007">
    <property type="protein sequence ID" value="GAA5107466.1"/>
    <property type="molecule type" value="Genomic_DNA"/>
</dbReference>
<keyword evidence="5 10" id="KW-0375">Hydrogen ion transport</keyword>
<evidence type="ECO:0000256" key="4">
    <source>
        <dbReference type="ARBA" id="ARBA00022448"/>
    </source>
</evidence>
<name>A0ABP9N241_9HYPH</name>
<comment type="similarity">
    <text evidence="3 10 11">Belongs to the ATPase epsilon chain family.</text>
</comment>
<dbReference type="InterPro" id="IPR001469">
    <property type="entry name" value="ATP_synth_F1_dsu/esu"/>
</dbReference>
<dbReference type="Gene3D" id="2.60.15.10">
    <property type="entry name" value="F0F1 ATP synthase delta/epsilon subunit, N-terminal"/>
    <property type="match status" value="1"/>
</dbReference>
<evidence type="ECO:0000256" key="3">
    <source>
        <dbReference type="ARBA" id="ARBA00005712"/>
    </source>
</evidence>
<reference evidence="14" key="1">
    <citation type="journal article" date="2019" name="Int. J. Syst. Evol. Microbiol.">
        <title>The Global Catalogue of Microorganisms (GCM) 10K type strain sequencing project: providing services to taxonomists for standard genome sequencing and annotation.</title>
        <authorList>
            <consortium name="The Broad Institute Genomics Platform"/>
            <consortium name="The Broad Institute Genome Sequencing Center for Infectious Disease"/>
            <person name="Wu L."/>
            <person name="Ma J."/>
        </authorList>
    </citation>
    <scope>NUCLEOTIDE SEQUENCE [LARGE SCALE GENOMIC DNA]</scope>
    <source>
        <strain evidence="14">JCM 17712</strain>
    </source>
</reference>
<keyword evidence="6 10" id="KW-0406">Ion transport</keyword>
<organism evidence="13 14">
    <name type="scientific">Bartonella jaculi</name>
    <dbReference type="NCBI Taxonomy" id="686226"/>
    <lineage>
        <taxon>Bacteria</taxon>
        <taxon>Pseudomonadati</taxon>
        <taxon>Pseudomonadota</taxon>
        <taxon>Alphaproteobacteria</taxon>
        <taxon>Hyphomicrobiales</taxon>
        <taxon>Bartonellaceae</taxon>
        <taxon>Bartonella</taxon>
    </lineage>
</organism>
<dbReference type="NCBIfam" id="TIGR01216">
    <property type="entry name" value="ATP_synt_epsi"/>
    <property type="match status" value="1"/>
</dbReference>
<protein>
    <recommendedName>
        <fullName evidence="10">ATP synthase epsilon chain</fullName>
    </recommendedName>
    <alternativeName>
        <fullName evidence="10">ATP synthase F1 sector epsilon subunit</fullName>
    </alternativeName>
    <alternativeName>
        <fullName evidence="10">F-ATPase epsilon subunit</fullName>
    </alternativeName>
</protein>
<comment type="subcellular location">
    <subcellularLocation>
        <location evidence="10">Cell membrane</location>
        <topology evidence="10">Peripheral membrane protein</topology>
    </subcellularLocation>
    <subcellularLocation>
        <location evidence="2">Endomembrane system</location>
        <topology evidence="2">Peripheral membrane protein</topology>
    </subcellularLocation>
</comment>
<dbReference type="PANTHER" id="PTHR13822">
    <property type="entry name" value="ATP SYNTHASE DELTA/EPSILON CHAIN"/>
    <property type="match status" value="1"/>
</dbReference>
<keyword evidence="10" id="KW-1003">Cell membrane</keyword>
<dbReference type="Proteomes" id="UP001500864">
    <property type="component" value="Unassembled WGS sequence"/>
</dbReference>
<feature type="domain" description="ATP synthase F1 complex delta/epsilon subunit N-terminal" evidence="12">
    <location>
        <begin position="29"/>
        <end position="104"/>
    </location>
</feature>
<comment type="subunit">
    <text evidence="10 11">F-type ATPases have 2 components, CF(1) - the catalytic core - and CF(0) - the membrane proton channel. CF(1) has five subunits: alpha(3), beta(3), gamma(1), delta(1), epsilon(1). CF(0) has three main subunits: a, b and c.</text>
</comment>
<evidence type="ECO:0000259" key="12">
    <source>
        <dbReference type="Pfam" id="PF02823"/>
    </source>
</evidence>
<keyword evidence="4 10" id="KW-0813">Transport</keyword>
<accession>A0ABP9N241</accession>
<dbReference type="HAMAP" id="MF_00530">
    <property type="entry name" value="ATP_synth_epsil_bac"/>
    <property type="match status" value="1"/>
</dbReference>
<evidence type="ECO:0000256" key="11">
    <source>
        <dbReference type="RuleBase" id="RU003656"/>
    </source>
</evidence>
<keyword evidence="9 10" id="KW-0066">ATP synthesis</keyword>
<dbReference type="Pfam" id="PF02823">
    <property type="entry name" value="ATP-synt_DE_N"/>
    <property type="match status" value="1"/>
</dbReference>
<dbReference type="CDD" id="cd12152">
    <property type="entry name" value="F1-ATPase_delta"/>
    <property type="match status" value="1"/>
</dbReference>
<evidence type="ECO:0000256" key="6">
    <source>
        <dbReference type="ARBA" id="ARBA00023065"/>
    </source>
</evidence>
<evidence type="ECO:0000256" key="5">
    <source>
        <dbReference type="ARBA" id="ARBA00022781"/>
    </source>
</evidence>
<keyword evidence="8 10" id="KW-0139">CF(1)</keyword>
<dbReference type="PANTHER" id="PTHR13822:SF10">
    <property type="entry name" value="ATP SYNTHASE EPSILON CHAIN, CHLOROPLASTIC"/>
    <property type="match status" value="1"/>
</dbReference>
<proteinExistence type="inferred from homology"/>
<dbReference type="InterPro" id="IPR020546">
    <property type="entry name" value="ATP_synth_F1_dsu/esu_N"/>
</dbReference>
<comment type="function">
    <text evidence="1 10">Produces ATP from ADP in the presence of a proton gradient across the membrane.</text>
</comment>
<evidence type="ECO:0000313" key="14">
    <source>
        <dbReference type="Proteomes" id="UP001500864"/>
    </source>
</evidence>
<evidence type="ECO:0000256" key="8">
    <source>
        <dbReference type="ARBA" id="ARBA00023196"/>
    </source>
</evidence>
<keyword evidence="7 10" id="KW-0472">Membrane</keyword>
<dbReference type="InterPro" id="IPR036771">
    <property type="entry name" value="ATPsynth_dsu/esu_N"/>
</dbReference>
<evidence type="ECO:0000256" key="2">
    <source>
        <dbReference type="ARBA" id="ARBA00004184"/>
    </source>
</evidence>
<dbReference type="SUPFAM" id="SSF51344">
    <property type="entry name" value="Epsilon subunit of F1F0-ATP synthase N-terminal domain"/>
    <property type="match status" value="1"/>
</dbReference>
<evidence type="ECO:0000313" key="13">
    <source>
        <dbReference type="EMBL" id="GAA5107466.1"/>
    </source>
</evidence>